<reference evidence="2" key="2">
    <citation type="submission" date="2019-11" db="EMBL/GenBank/DDBJ databases">
        <title>Improved Assembly of Tolypothrix boutellei genome.</title>
        <authorList>
            <person name="Sarangi A.N."/>
            <person name="Mukherjee M."/>
            <person name="Ghosh S."/>
            <person name="Singh D."/>
            <person name="Das A."/>
            <person name="Kant S."/>
            <person name="Prusty A."/>
            <person name="Tripathy S."/>
        </authorList>
    </citation>
    <scope>NUCLEOTIDE SEQUENCE</scope>
    <source>
        <strain evidence="2">VB521301</strain>
    </source>
</reference>
<proteinExistence type="predicted"/>
<feature type="signal peptide" evidence="1">
    <location>
        <begin position="1"/>
        <end position="24"/>
    </location>
</feature>
<protein>
    <submittedName>
        <fullName evidence="3">Uncharacterized protein</fullName>
    </submittedName>
</protein>
<evidence type="ECO:0000313" key="3">
    <source>
        <dbReference type="EMBL" id="KIE12066.1"/>
    </source>
</evidence>
<sequence length="115" mass="12625">MKSVVLNCLFVMTSVLGIAGQASAERLVTAAISTDGIVYQVDLDNRSEYKTKAGWRHVNFWLSTKGDIKKHSAIAACSPYDVQAEYYNFDWHPNNSGYPEGTVAGDIARVACDHP</sequence>
<reference evidence="3" key="1">
    <citation type="journal article" date="2015" name="Genome Announc.">
        <title>Draft Genome Sequence of Tolypothrix boutellei Strain VB521301.</title>
        <authorList>
            <person name="Chandrababunaidu M.M."/>
            <person name="Singh D."/>
            <person name="Sen D."/>
            <person name="Bhan S."/>
            <person name="Das S."/>
            <person name="Gupta A."/>
            <person name="Adhikary S.P."/>
            <person name="Tripathy S."/>
        </authorList>
    </citation>
    <scope>NUCLEOTIDE SEQUENCE</scope>
    <source>
        <strain evidence="3">VB521301</strain>
    </source>
</reference>
<dbReference type="OrthoDB" id="512885at2"/>
<dbReference type="Proteomes" id="UP000029738">
    <property type="component" value="Unassembled WGS sequence"/>
</dbReference>
<dbReference type="EMBL" id="JHEG02000037">
    <property type="protein sequence ID" value="KIE12066.1"/>
    <property type="molecule type" value="Genomic_DNA"/>
</dbReference>
<evidence type="ECO:0000256" key="1">
    <source>
        <dbReference type="SAM" id="SignalP"/>
    </source>
</evidence>
<evidence type="ECO:0000313" key="2">
    <source>
        <dbReference type="EMBL" id="KAF3890625.1"/>
    </source>
</evidence>
<dbReference type="AlphaFoldDB" id="A0A0C1NGX0"/>
<name>A0A0C1NGX0_9CYAN</name>
<comment type="caution">
    <text evidence="3">The sequence shown here is derived from an EMBL/GenBank/DDBJ whole genome shotgun (WGS) entry which is preliminary data.</text>
</comment>
<gene>
    <name evidence="3" type="ORF">DA73_0210705</name>
    <name evidence="2" type="ORF">DA73_0400038140</name>
</gene>
<organism evidence="3">
    <name type="scientific">Tolypothrix bouteillei VB521301</name>
    <dbReference type="NCBI Taxonomy" id="1479485"/>
    <lineage>
        <taxon>Bacteria</taxon>
        <taxon>Bacillati</taxon>
        <taxon>Cyanobacteriota</taxon>
        <taxon>Cyanophyceae</taxon>
        <taxon>Nostocales</taxon>
        <taxon>Tolypothrichaceae</taxon>
        <taxon>Tolypothrix</taxon>
    </lineage>
</organism>
<keyword evidence="1" id="KW-0732">Signal</keyword>
<accession>A0A0C1NGX0</accession>
<evidence type="ECO:0000313" key="4">
    <source>
        <dbReference type="Proteomes" id="UP000029738"/>
    </source>
</evidence>
<dbReference type="RefSeq" id="WP_038086400.1">
    <property type="nucleotide sequence ID" value="NZ_JHEG04000001.1"/>
</dbReference>
<dbReference type="EMBL" id="JHEG04000001">
    <property type="protein sequence ID" value="KAF3890625.1"/>
    <property type="molecule type" value="Genomic_DNA"/>
</dbReference>
<feature type="chain" id="PRO_5036532887" evidence="1">
    <location>
        <begin position="25"/>
        <end position="115"/>
    </location>
</feature>
<keyword evidence="4" id="KW-1185">Reference proteome</keyword>